<dbReference type="STRING" id="2512241.A0A553HQ81"/>
<evidence type="ECO:0000313" key="4">
    <source>
        <dbReference type="EMBL" id="TRX90106.1"/>
    </source>
</evidence>
<dbReference type="Gene3D" id="3.90.245.10">
    <property type="entry name" value="Ribonucleoside hydrolase-like"/>
    <property type="match status" value="1"/>
</dbReference>
<protein>
    <recommendedName>
        <fullName evidence="6">Inosine/uridine-preferring nucleoside hydrolase domain-containing protein</fullName>
    </recommendedName>
</protein>
<feature type="domain" description="Cellulose-binding Sde182 C-terminal" evidence="3">
    <location>
        <begin position="400"/>
        <end position="455"/>
    </location>
</feature>
<comment type="caution">
    <text evidence="4">The sequence shown here is derived from an EMBL/GenBank/DDBJ whole genome shotgun (WGS) entry which is preliminary data.</text>
</comment>
<feature type="chain" id="PRO_5022085573" description="Inosine/uridine-preferring nucleoside hydrolase domain-containing protein" evidence="1">
    <location>
        <begin position="16"/>
        <end position="498"/>
    </location>
</feature>
<sequence>MKLSVLAIFPSLVRGIKLPAPGVRNGGNSTSLSRCESTKYLHKHRLFVLTDIDNEPDDQMSLVRLLTYSNEIDIRGITATTSQWLKNTTGAATIHKVITAYGNTTANLNANVPADGRYPSAAALLSKVSSGHPVFGLAALELGLSKGAQALIRAVDEAAPKDPLWVTIWGGANVLAEALNSVSITRNVDEMTVFISSLRVYSISDQDDAGPWIRTRYPSLFYIVSIHGYNLYSTATWTGISGETEYHFDQGGPDSSLVTNDWLQTHVRIGNLGKFYPNFAYIMEGDTPSFFPLIQNGLNYPEEPSWGGWGGRYTLVDSSGKQLLYSNAADQVQGINGDTFVSSFASIWRWRQHYQHDFATRMQWATSGNYSANNHLPVAIVNGTCGPDPLIVPFSPGTSVILDASDSWDPDNDKLSFQWLYYQEPTLHPFHPFNIESPFINITNVDELGTTVKVQPHVDLLASSAQAMGSSERVGSSQRLFGKSLIFFVGLSHHSNGV</sequence>
<name>A0A553HQ81_9PEZI</name>
<evidence type="ECO:0000313" key="5">
    <source>
        <dbReference type="Proteomes" id="UP000319160"/>
    </source>
</evidence>
<evidence type="ECO:0000259" key="2">
    <source>
        <dbReference type="Pfam" id="PF07632"/>
    </source>
</evidence>
<dbReference type="InterPro" id="IPR013783">
    <property type="entry name" value="Ig-like_fold"/>
</dbReference>
<dbReference type="Gene3D" id="2.60.40.10">
    <property type="entry name" value="Immunoglobulins"/>
    <property type="match status" value="1"/>
</dbReference>
<dbReference type="InterPro" id="IPR011483">
    <property type="entry name" value="Sde182_NH-like"/>
</dbReference>
<dbReference type="SUPFAM" id="SSF53590">
    <property type="entry name" value="Nucleoside hydrolase"/>
    <property type="match status" value="1"/>
</dbReference>
<evidence type="ECO:0000259" key="3">
    <source>
        <dbReference type="Pfam" id="PF21027"/>
    </source>
</evidence>
<dbReference type="Pfam" id="PF21027">
    <property type="entry name" value="Sde0182_C"/>
    <property type="match status" value="1"/>
</dbReference>
<dbReference type="EMBL" id="VFLP01000059">
    <property type="protein sequence ID" value="TRX90106.1"/>
    <property type="molecule type" value="Genomic_DNA"/>
</dbReference>
<dbReference type="Pfam" id="PF07632">
    <property type="entry name" value="Sde182_NH-like"/>
    <property type="match status" value="1"/>
</dbReference>
<gene>
    <name evidence="4" type="ORF">FHL15_009025</name>
</gene>
<evidence type="ECO:0000256" key="1">
    <source>
        <dbReference type="SAM" id="SignalP"/>
    </source>
</evidence>
<reference evidence="5" key="1">
    <citation type="submission" date="2019-06" db="EMBL/GenBank/DDBJ databases">
        <title>Draft genome sequence of the griseofulvin-producing fungus Xylaria cubensis strain G536.</title>
        <authorList>
            <person name="Mead M.E."/>
            <person name="Raja H.A."/>
            <person name="Steenwyk J.L."/>
            <person name="Knowles S.L."/>
            <person name="Oberlies N.H."/>
            <person name="Rokas A."/>
        </authorList>
    </citation>
    <scope>NUCLEOTIDE SEQUENCE [LARGE SCALE GENOMIC DNA]</scope>
    <source>
        <strain evidence="5">G536</strain>
    </source>
</reference>
<organism evidence="4 5">
    <name type="scientific">Xylaria flabelliformis</name>
    <dbReference type="NCBI Taxonomy" id="2512241"/>
    <lineage>
        <taxon>Eukaryota</taxon>
        <taxon>Fungi</taxon>
        <taxon>Dikarya</taxon>
        <taxon>Ascomycota</taxon>
        <taxon>Pezizomycotina</taxon>
        <taxon>Sordariomycetes</taxon>
        <taxon>Xylariomycetidae</taxon>
        <taxon>Xylariales</taxon>
        <taxon>Xylariaceae</taxon>
        <taxon>Xylaria</taxon>
    </lineage>
</organism>
<dbReference type="OrthoDB" id="3592035at2759"/>
<evidence type="ECO:0008006" key="6">
    <source>
        <dbReference type="Google" id="ProtNLM"/>
    </source>
</evidence>
<dbReference type="GO" id="GO:0016799">
    <property type="term" value="F:hydrolase activity, hydrolyzing N-glycosyl compounds"/>
    <property type="evidence" value="ECO:0007669"/>
    <property type="project" value="InterPro"/>
</dbReference>
<keyword evidence="5" id="KW-1185">Reference proteome</keyword>
<feature type="signal peptide" evidence="1">
    <location>
        <begin position="1"/>
        <end position="15"/>
    </location>
</feature>
<feature type="domain" description="Cellulose-binding Sde182 nucleoside hydrolase-like" evidence="2">
    <location>
        <begin position="45"/>
        <end position="313"/>
    </location>
</feature>
<dbReference type="Proteomes" id="UP000319160">
    <property type="component" value="Unassembled WGS sequence"/>
</dbReference>
<dbReference type="InterPro" id="IPR048527">
    <property type="entry name" value="Sde182_C"/>
</dbReference>
<keyword evidence="1" id="KW-0732">Signal</keyword>
<accession>A0A553HQ81</accession>
<proteinExistence type="predicted"/>
<dbReference type="AlphaFoldDB" id="A0A553HQ81"/>
<dbReference type="InterPro" id="IPR036452">
    <property type="entry name" value="Ribo_hydro-like"/>
</dbReference>